<evidence type="ECO:0000313" key="1">
    <source>
        <dbReference type="EMBL" id="MFB2881783.1"/>
    </source>
</evidence>
<dbReference type="Proteomes" id="UP001576774">
    <property type="component" value="Unassembled WGS sequence"/>
</dbReference>
<comment type="caution">
    <text evidence="1">The sequence shown here is derived from an EMBL/GenBank/DDBJ whole genome shotgun (WGS) entry which is preliminary data.</text>
</comment>
<proteinExistence type="predicted"/>
<accession>A0ABV4XG51</accession>
<sequence>MLQCWLSTVASFGFGSLYLQNLKVGSTLLDLEFQRSGNTTSCRVAKKRGNLRVVIEA</sequence>
<dbReference type="EMBL" id="JBHFNQ010000244">
    <property type="protein sequence ID" value="MFB2881783.1"/>
    <property type="molecule type" value="Genomic_DNA"/>
</dbReference>
<evidence type="ECO:0000313" key="2">
    <source>
        <dbReference type="Proteomes" id="UP001576774"/>
    </source>
</evidence>
<keyword evidence="2" id="KW-1185">Reference proteome</keyword>
<dbReference type="RefSeq" id="WP_413274752.1">
    <property type="nucleotide sequence ID" value="NZ_JBHFNQ010000244.1"/>
</dbReference>
<protein>
    <submittedName>
        <fullName evidence="1">Uncharacterized protein</fullName>
    </submittedName>
</protein>
<reference evidence="1 2" key="1">
    <citation type="submission" date="2024-09" db="EMBL/GenBank/DDBJ databases">
        <title>Floridaenema gen nov. (Aerosakkonemataceae, Aerosakkonematales ord. nov., Cyanobacteria) from benthic tropical and subtropical fresh waters, with the description of four new species.</title>
        <authorList>
            <person name="Moretto J.A."/>
            <person name="Berthold D.E."/>
            <person name="Lefler F.W."/>
            <person name="Huang I.-S."/>
            <person name="Laughinghouse H. IV."/>
        </authorList>
    </citation>
    <scope>NUCLEOTIDE SEQUENCE [LARGE SCALE GENOMIC DNA]</scope>
    <source>
        <strain evidence="1 2">BLCC-F46</strain>
    </source>
</reference>
<gene>
    <name evidence="1" type="ORF">ACE1CC_33445</name>
</gene>
<organism evidence="1 2">
    <name type="scientific">Floridaenema aerugineum BLCC-F46</name>
    <dbReference type="NCBI Taxonomy" id="3153654"/>
    <lineage>
        <taxon>Bacteria</taxon>
        <taxon>Bacillati</taxon>
        <taxon>Cyanobacteriota</taxon>
        <taxon>Cyanophyceae</taxon>
        <taxon>Oscillatoriophycideae</taxon>
        <taxon>Aerosakkonematales</taxon>
        <taxon>Aerosakkonemataceae</taxon>
        <taxon>Floridanema</taxon>
        <taxon>Floridanema aerugineum</taxon>
    </lineage>
</organism>
<name>A0ABV4XG51_9CYAN</name>